<organism evidence="2 3">
    <name type="scientific">Rubritalea spongiae</name>
    <dbReference type="NCBI Taxonomy" id="430797"/>
    <lineage>
        <taxon>Bacteria</taxon>
        <taxon>Pseudomonadati</taxon>
        <taxon>Verrucomicrobiota</taxon>
        <taxon>Verrucomicrobiia</taxon>
        <taxon>Verrucomicrobiales</taxon>
        <taxon>Rubritaleaceae</taxon>
        <taxon>Rubritalea</taxon>
    </lineage>
</organism>
<dbReference type="EMBL" id="JBHUJC010000010">
    <property type="protein sequence ID" value="MFD2275412.1"/>
    <property type="molecule type" value="Genomic_DNA"/>
</dbReference>
<feature type="region of interest" description="Disordered" evidence="1">
    <location>
        <begin position="466"/>
        <end position="510"/>
    </location>
</feature>
<proteinExistence type="predicted"/>
<evidence type="ECO:0000256" key="1">
    <source>
        <dbReference type="SAM" id="MobiDB-lite"/>
    </source>
</evidence>
<comment type="caution">
    <text evidence="2">The sequence shown here is derived from an EMBL/GenBank/DDBJ whole genome shotgun (WGS) entry which is preliminary data.</text>
</comment>
<dbReference type="Proteomes" id="UP001597297">
    <property type="component" value="Unassembled WGS sequence"/>
</dbReference>
<name>A0ABW5DYL5_9BACT</name>
<protein>
    <submittedName>
        <fullName evidence="2">Uncharacterized protein</fullName>
    </submittedName>
</protein>
<accession>A0ABW5DYL5</accession>
<evidence type="ECO:0000313" key="3">
    <source>
        <dbReference type="Proteomes" id="UP001597297"/>
    </source>
</evidence>
<keyword evidence="3" id="KW-1185">Reference proteome</keyword>
<feature type="region of interest" description="Disordered" evidence="1">
    <location>
        <begin position="68"/>
        <end position="90"/>
    </location>
</feature>
<dbReference type="RefSeq" id="WP_377092631.1">
    <property type="nucleotide sequence ID" value="NZ_JBHSJM010000001.1"/>
</dbReference>
<sequence length="834" mass="90152">MPNKPTTQSDKPNDQDAISAGNTAMLPVTTDLFSVIDDLGKQQNAELASEDAALTAFLTAETNLSNATTQFAGPSPRFNAPTWEGSTANPKRASYKKEFTPIIQDVLSAPTAQSDEMAIAEQQLEIAIKEAFQQQAQSKNLVQGGKLTFKDDTRAMQWVADTIISLSGTIPEDVQTNLANAMILRINAMTANTLYANLQSETDYWRTITALEVSGGSTTGYLETAIGQVEVYLMNLWSSNSDAKSLDMSTITANTNALIKDSIQDSNAQEAFTALSPSELSYFQNRILKAASKALKALPNPAPTTAPQDNNYKLVTQALTNYSKTSNNPFLKAFPQAKGEPSWDGDFWAIVESALVGSPAASEAAKQAKLNQILSALQTNYKTLPRNPLNPNEPITDETEITNWVENTITTLASKKVVTQAQEDMLKSGLIDEVMQLFPIPDKISFYETFQDNLVDALLNSPELTTSTTTLEDTNPEANKKETKDDPDKAKNLNEAKKSETKKIKSSDGTGLRHTINTVAGTANLQTLAQGVINNLKPGQQNYVAEVIADPNLSKQLESVSKALTSALLDETKKIVDKAVNSVFIGLSEQGIQGQMISTSYDYQLINRISNYTSTLLEQLDKHYDEDVPANSSESIAAAQAITAASVSYKNYADDLHALSQSYEDAGSITNAESGRSTQQLDIYFKGNKSTGTEAEWAASLDDIADAVYGSSSNKEALILTAEYDAVRLAADAAGFSSNLNDEFLQDRTSAEAALNSLRTNAEQLFKTAQSSYDKLSGEYFDALSTYTASKETYLIDEALSTAYSSALAGLTSIMETGNVSYEADSMATLSTNS</sequence>
<evidence type="ECO:0000313" key="2">
    <source>
        <dbReference type="EMBL" id="MFD2275412.1"/>
    </source>
</evidence>
<feature type="compositionally biased region" description="Basic and acidic residues" evidence="1">
    <location>
        <begin position="478"/>
        <end position="506"/>
    </location>
</feature>
<gene>
    <name evidence="2" type="ORF">ACFSQZ_02920</name>
</gene>
<reference evidence="3" key="1">
    <citation type="journal article" date="2019" name="Int. J. Syst. Evol. Microbiol.">
        <title>The Global Catalogue of Microorganisms (GCM) 10K type strain sequencing project: providing services to taxonomists for standard genome sequencing and annotation.</title>
        <authorList>
            <consortium name="The Broad Institute Genomics Platform"/>
            <consortium name="The Broad Institute Genome Sequencing Center for Infectious Disease"/>
            <person name="Wu L."/>
            <person name="Ma J."/>
        </authorList>
    </citation>
    <scope>NUCLEOTIDE SEQUENCE [LARGE SCALE GENOMIC DNA]</scope>
    <source>
        <strain evidence="3">JCM 16545</strain>
    </source>
</reference>